<feature type="transmembrane region" description="Helical" evidence="8">
    <location>
        <begin position="320"/>
        <end position="343"/>
    </location>
</feature>
<dbReference type="GO" id="GO:0022857">
    <property type="term" value="F:transmembrane transporter activity"/>
    <property type="evidence" value="ECO:0007669"/>
    <property type="project" value="InterPro"/>
</dbReference>
<dbReference type="InterPro" id="IPR020846">
    <property type="entry name" value="MFS_dom"/>
</dbReference>
<organism evidence="10 11">
    <name type="scientific">Oidiodendron maius (strain Zn)</name>
    <dbReference type="NCBI Taxonomy" id="913774"/>
    <lineage>
        <taxon>Eukaryota</taxon>
        <taxon>Fungi</taxon>
        <taxon>Dikarya</taxon>
        <taxon>Ascomycota</taxon>
        <taxon>Pezizomycotina</taxon>
        <taxon>Leotiomycetes</taxon>
        <taxon>Leotiomycetes incertae sedis</taxon>
        <taxon>Myxotrichaceae</taxon>
        <taxon>Oidiodendron</taxon>
    </lineage>
</organism>
<dbReference type="GO" id="GO:0016020">
    <property type="term" value="C:membrane"/>
    <property type="evidence" value="ECO:0007669"/>
    <property type="project" value="UniProtKB-SubCell"/>
</dbReference>
<proteinExistence type="inferred from homology"/>
<dbReference type="EMBL" id="KN832870">
    <property type="protein sequence ID" value="KIN08746.1"/>
    <property type="molecule type" value="Genomic_DNA"/>
</dbReference>
<feature type="transmembrane region" description="Helical" evidence="8">
    <location>
        <begin position="385"/>
        <end position="405"/>
    </location>
</feature>
<dbReference type="PANTHER" id="PTHR43791">
    <property type="entry name" value="PERMEASE-RELATED"/>
    <property type="match status" value="1"/>
</dbReference>
<feature type="transmembrane region" description="Helical" evidence="8">
    <location>
        <begin position="411"/>
        <end position="434"/>
    </location>
</feature>
<feature type="region of interest" description="Disordered" evidence="7">
    <location>
        <begin position="1"/>
        <end position="24"/>
    </location>
</feature>
<evidence type="ECO:0000256" key="8">
    <source>
        <dbReference type="SAM" id="Phobius"/>
    </source>
</evidence>
<protein>
    <recommendedName>
        <fullName evidence="9">Major facilitator superfamily (MFS) profile domain-containing protein</fullName>
    </recommendedName>
</protein>
<feature type="transmembrane region" description="Helical" evidence="8">
    <location>
        <begin position="88"/>
        <end position="105"/>
    </location>
</feature>
<sequence length="548" mass="61283">MADREQNPQGARNIDTGAKKSENNIELSESVDRVAVDHHEALSPSSTIPAWKSLNQVDGDTALALFDNAEQLNEIVDPAEERRLVRKIDMLILPCLIVCYTFYYVDKTTLSYAAIFGIRTDLNLVGTEYSWLSSVFYFGWLVWAFPTNYMLQRFPLAKYLAINIFMWGALLMCQAAARNFTQLAVLRILSGGVEGCSDSAFMLITTMWYTRREQPIRVGIWYTANGLGNAIGGLLGYGIGHINGSLPSWKYEFLIVGALCCVWGIILFIFLPDSPVTARFLTYDEKRTSVERLRENQTGVENKHFKLYQVKETFCDYKTLMFFFIATFANIPNGGISNFGTLIIKGFGFSTLVTTLMAIPYGAIIIISILTCVFINDRLPPNNRYIMAVLFLLPSFAGALGLRFLSSDHRVGLLIMYYLTGTNQAAFVLILSILTGNTAGHTKKVITSATLFVGVCVGNIGGPFFYKSNQAPEYRLGIGSMIVGYAVEIGLVFTLGLLLKRENKRRDALQGIDRSSTAADEFEARRELNATAFSDMTDRENMNFRYVY</sequence>
<dbReference type="Pfam" id="PF07690">
    <property type="entry name" value="MFS_1"/>
    <property type="match status" value="1"/>
</dbReference>
<comment type="similarity">
    <text evidence="6">Belongs to the major facilitator superfamily. Allantoate permease family.</text>
</comment>
<comment type="subcellular location">
    <subcellularLocation>
        <location evidence="1">Membrane</location>
        <topology evidence="1">Multi-pass membrane protein</topology>
    </subcellularLocation>
</comment>
<reference evidence="11" key="2">
    <citation type="submission" date="2015-01" db="EMBL/GenBank/DDBJ databases">
        <title>Evolutionary Origins and Diversification of the Mycorrhizal Mutualists.</title>
        <authorList>
            <consortium name="DOE Joint Genome Institute"/>
            <consortium name="Mycorrhizal Genomics Consortium"/>
            <person name="Kohler A."/>
            <person name="Kuo A."/>
            <person name="Nagy L.G."/>
            <person name="Floudas D."/>
            <person name="Copeland A."/>
            <person name="Barry K.W."/>
            <person name="Cichocki N."/>
            <person name="Veneault-Fourrey C."/>
            <person name="LaButti K."/>
            <person name="Lindquist E.A."/>
            <person name="Lipzen A."/>
            <person name="Lundell T."/>
            <person name="Morin E."/>
            <person name="Murat C."/>
            <person name="Riley R."/>
            <person name="Ohm R."/>
            <person name="Sun H."/>
            <person name="Tunlid A."/>
            <person name="Henrissat B."/>
            <person name="Grigoriev I.V."/>
            <person name="Hibbett D.S."/>
            <person name="Martin F."/>
        </authorList>
    </citation>
    <scope>NUCLEOTIDE SEQUENCE [LARGE SCALE GENOMIC DNA]</scope>
    <source>
        <strain evidence="11">Zn</strain>
    </source>
</reference>
<keyword evidence="11" id="KW-1185">Reference proteome</keyword>
<evidence type="ECO:0000313" key="10">
    <source>
        <dbReference type="EMBL" id="KIN08746.1"/>
    </source>
</evidence>
<dbReference type="OrthoDB" id="6730379at2759"/>
<dbReference type="PROSITE" id="PS50850">
    <property type="entry name" value="MFS"/>
    <property type="match status" value="1"/>
</dbReference>
<dbReference type="Gene3D" id="1.20.1250.20">
    <property type="entry name" value="MFS general substrate transporter like domains"/>
    <property type="match status" value="1"/>
</dbReference>
<feature type="transmembrane region" description="Helical" evidence="8">
    <location>
        <begin position="251"/>
        <end position="271"/>
    </location>
</feature>
<feature type="transmembrane region" description="Helical" evidence="8">
    <location>
        <begin position="478"/>
        <end position="499"/>
    </location>
</feature>
<gene>
    <name evidence="10" type="ORF">OIDMADRAFT_107189</name>
</gene>
<dbReference type="Proteomes" id="UP000054321">
    <property type="component" value="Unassembled WGS sequence"/>
</dbReference>
<name>A0A0C3HKK4_OIDMZ</name>
<evidence type="ECO:0000256" key="3">
    <source>
        <dbReference type="ARBA" id="ARBA00022692"/>
    </source>
</evidence>
<dbReference type="InParanoid" id="A0A0C3HKK4"/>
<feature type="transmembrane region" description="Helical" evidence="8">
    <location>
        <begin position="129"/>
        <end position="147"/>
    </location>
</feature>
<feature type="transmembrane region" description="Helical" evidence="8">
    <location>
        <begin position="159"/>
        <end position="177"/>
    </location>
</feature>
<feature type="transmembrane region" description="Helical" evidence="8">
    <location>
        <begin position="446"/>
        <end position="466"/>
    </location>
</feature>
<evidence type="ECO:0000313" key="11">
    <source>
        <dbReference type="Proteomes" id="UP000054321"/>
    </source>
</evidence>
<dbReference type="InterPro" id="IPR011701">
    <property type="entry name" value="MFS"/>
</dbReference>
<evidence type="ECO:0000256" key="4">
    <source>
        <dbReference type="ARBA" id="ARBA00022989"/>
    </source>
</evidence>
<dbReference type="FunFam" id="1.20.1250.20:FF:000064">
    <property type="entry name" value="MFS allantoate transporter"/>
    <property type="match status" value="1"/>
</dbReference>
<evidence type="ECO:0000256" key="7">
    <source>
        <dbReference type="SAM" id="MobiDB-lite"/>
    </source>
</evidence>
<evidence type="ECO:0000259" key="9">
    <source>
        <dbReference type="PROSITE" id="PS50850"/>
    </source>
</evidence>
<dbReference type="InterPro" id="IPR036259">
    <property type="entry name" value="MFS_trans_sf"/>
</dbReference>
<evidence type="ECO:0000256" key="6">
    <source>
        <dbReference type="ARBA" id="ARBA00037968"/>
    </source>
</evidence>
<feature type="transmembrane region" description="Helical" evidence="8">
    <location>
        <begin position="349"/>
        <end position="373"/>
    </location>
</feature>
<evidence type="ECO:0000256" key="1">
    <source>
        <dbReference type="ARBA" id="ARBA00004141"/>
    </source>
</evidence>
<keyword evidence="3 8" id="KW-0812">Transmembrane</keyword>
<dbReference type="HOGENOM" id="CLU_001265_0_5_1"/>
<evidence type="ECO:0000256" key="2">
    <source>
        <dbReference type="ARBA" id="ARBA00022448"/>
    </source>
</evidence>
<evidence type="ECO:0000256" key="5">
    <source>
        <dbReference type="ARBA" id="ARBA00023136"/>
    </source>
</evidence>
<dbReference type="AlphaFoldDB" id="A0A0C3HKK4"/>
<keyword evidence="5 8" id="KW-0472">Membrane</keyword>
<keyword evidence="4 8" id="KW-1133">Transmembrane helix</keyword>
<feature type="transmembrane region" description="Helical" evidence="8">
    <location>
        <begin position="220"/>
        <end position="239"/>
    </location>
</feature>
<feature type="domain" description="Major facilitator superfamily (MFS) profile" evidence="9">
    <location>
        <begin position="92"/>
        <end position="502"/>
    </location>
</feature>
<dbReference type="SUPFAM" id="SSF103473">
    <property type="entry name" value="MFS general substrate transporter"/>
    <property type="match status" value="1"/>
</dbReference>
<dbReference type="PANTHER" id="PTHR43791:SF26">
    <property type="entry name" value="ALLANTOATE TRANSPORTER, PUTATIVE (AFU_ORTHOLOGUE AFUA_5G09470)-RELATED"/>
    <property type="match status" value="1"/>
</dbReference>
<feature type="transmembrane region" description="Helical" evidence="8">
    <location>
        <begin position="183"/>
        <end position="208"/>
    </location>
</feature>
<keyword evidence="2" id="KW-0813">Transport</keyword>
<reference evidence="10 11" key="1">
    <citation type="submission" date="2014-04" db="EMBL/GenBank/DDBJ databases">
        <authorList>
            <consortium name="DOE Joint Genome Institute"/>
            <person name="Kuo A."/>
            <person name="Martino E."/>
            <person name="Perotto S."/>
            <person name="Kohler A."/>
            <person name="Nagy L.G."/>
            <person name="Floudas D."/>
            <person name="Copeland A."/>
            <person name="Barry K.W."/>
            <person name="Cichocki N."/>
            <person name="Veneault-Fourrey C."/>
            <person name="LaButti K."/>
            <person name="Lindquist E.A."/>
            <person name="Lipzen A."/>
            <person name="Lundell T."/>
            <person name="Morin E."/>
            <person name="Murat C."/>
            <person name="Sun H."/>
            <person name="Tunlid A."/>
            <person name="Henrissat B."/>
            <person name="Grigoriev I.V."/>
            <person name="Hibbett D.S."/>
            <person name="Martin F."/>
            <person name="Nordberg H.P."/>
            <person name="Cantor M.N."/>
            <person name="Hua S.X."/>
        </authorList>
    </citation>
    <scope>NUCLEOTIDE SEQUENCE [LARGE SCALE GENOMIC DNA]</scope>
    <source>
        <strain evidence="10 11">Zn</strain>
    </source>
</reference>
<accession>A0A0C3HKK4</accession>